<reference evidence="2 3" key="1">
    <citation type="submission" date="2014-09" db="EMBL/GenBank/DDBJ databases">
        <authorList>
            <person name="Ellenberger Sabrina"/>
        </authorList>
    </citation>
    <scope>NUCLEOTIDE SEQUENCE [LARGE SCALE GENOMIC DNA]</scope>
    <source>
        <strain evidence="2 3">CBS 412.66</strain>
    </source>
</reference>
<gene>
    <name evidence="2" type="primary">PARPA_11111.1 scaffold 42800</name>
</gene>
<accession>A0A0B7NHC2</accession>
<feature type="region of interest" description="Disordered" evidence="1">
    <location>
        <begin position="122"/>
        <end position="142"/>
    </location>
</feature>
<feature type="compositionally biased region" description="Polar residues" evidence="1">
    <location>
        <begin position="316"/>
        <end position="342"/>
    </location>
</feature>
<name>A0A0B7NHC2_9FUNG</name>
<feature type="compositionally biased region" description="Polar residues" evidence="1">
    <location>
        <begin position="349"/>
        <end position="360"/>
    </location>
</feature>
<evidence type="ECO:0000313" key="3">
    <source>
        <dbReference type="Proteomes" id="UP000054107"/>
    </source>
</evidence>
<dbReference type="EMBL" id="LN733372">
    <property type="protein sequence ID" value="CEP16832.1"/>
    <property type="molecule type" value="Genomic_DNA"/>
</dbReference>
<evidence type="ECO:0000313" key="2">
    <source>
        <dbReference type="EMBL" id="CEP16832.1"/>
    </source>
</evidence>
<feature type="region of interest" description="Disordered" evidence="1">
    <location>
        <begin position="231"/>
        <end position="431"/>
    </location>
</feature>
<feature type="compositionally biased region" description="Polar residues" evidence="1">
    <location>
        <begin position="244"/>
        <end position="257"/>
    </location>
</feature>
<sequence>MSHSVSSFDTSDFIDLDNALIEEELCSLGATPENRDYYNNNYRISFKSVDAKEAERLRTTLITPMTYCSITPRSLLKTPDESVYAESVALFKNLSDNDHIDLVSSNLQDFMDHCDMDDLLSKAATSRPSSSSSAKQPYRHNHDSLTRLSTHNKIQRNNHQESYTLLQKLSEPNQQQMIQNENEGKSSPLGHTENGYTHTLKPTVINNSYKQPTIDSADTNKPQNRTLQSIINKRRSIDSESLSKLRQNSQAKSSSPKRYSMVSVGEHETTLPLLAKSKLPVSRMPVPANKDSRRNSNIQQPAASNTTAARRRNSNLQQPANTNATIKRRNSNLQQPTANNSSLKRRDSSLQSSPALNASVTVKRRSSNLQQPSATKSTIQRRDSSLPQPATSKTTVKRRNSSLQQPAASTNTSLHRRNSSLQHQNEQDRRRWSSYIPEHSQKHIISEDQAPAKEISTPQRTSNIIANQQASCRQEARKLSNRHSMISPASKGLLQENIYEDVQPSSIMSSRNEPLEDDELEPSLPSSAPSLVGLSEKARRRHTISASVRNANLGQLFKQIADKKASMYGANHSHSNAIDENDYQHDVDHQLQKRHTLSSDRRSYMINSSSYERSTEEPNRFRSRLRNLSKDGHDQTSLLKSPVLENSKHHCHGDFEYQIRAARYNDLNAQAEVEEDDDYYHPEVLNAEHRQAEQHIVPPPRYNSRMLAEQRHIQLLAGPAPAPAPAPAPTSITTIAAQRRHRAASMPLHQQRTEEEYSTPEKPSLMAVSGRYRKHSNSSISKYASVPENAGLNSFSPPKDIRHGLSNSHTYPEIQVEASRSSGGLSNSTASSSRSSDKYYDPPTPPANAVVTHQYNKRRSMPVFNASMIDEQVNRAENRYSSYLARVQSVNGSADYQETTPSRRMFPRRQRVVSEDNEYYKHQFDQHRKTQQQIYRDEETEDVISSAKHLLSLVKERRNRAH</sequence>
<feature type="region of interest" description="Disordered" evidence="1">
    <location>
        <begin position="472"/>
        <end position="536"/>
    </location>
</feature>
<feature type="compositionally biased region" description="Polar residues" evidence="1">
    <location>
        <begin position="401"/>
        <end position="424"/>
    </location>
</feature>
<dbReference type="AlphaFoldDB" id="A0A0B7NHC2"/>
<dbReference type="Proteomes" id="UP000054107">
    <property type="component" value="Unassembled WGS sequence"/>
</dbReference>
<evidence type="ECO:0000256" key="1">
    <source>
        <dbReference type="SAM" id="MobiDB-lite"/>
    </source>
</evidence>
<dbReference type="OrthoDB" id="2288346at2759"/>
<feature type="compositionally biased region" description="Low complexity" evidence="1">
    <location>
        <begin position="818"/>
        <end position="834"/>
    </location>
</feature>
<feature type="region of interest" description="Disordered" evidence="1">
    <location>
        <begin position="739"/>
        <end position="764"/>
    </location>
</feature>
<feature type="region of interest" description="Disordered" evidence="1">
    <location>
        <begin position="817"/>
        <end position="849"/>
    </location>
</feature>
<feature type="compositionally biased region" description="Low complexity" evidence="1">
    <location>
        <begin position="122"/>
        <end position="134"/>
    </location>
</feature>
<feature type="region of interest" description="Disordered" evidence="1">
    <location>
        <begin position="180"/>
        <end position="199"/>
    </location>
</feature>
<feature type="compositionally biased region" description="Low complexity" evidence="1">
    <location>
        <begin position="522"/>
        <end position="535"/>
    </location>
</feature>
<organism evidence="2 3">
    <name type="scientific">Parasitella parasitica</name>
    <dbReference type="NCBI Taxonomy" id="35722"/>
    <lineage>
        <taxon>Eukaryota</taxon>
        <taxon>Fungi</taxon>
        <taxon>Fungi incertae sedis</taxon>
        <taxon>Mucoromycota</taxon>
        <taxon>Mucoromycotina</taxon>
        <taxon>Mucoromycetes</taxon>
        <taxon>Mucorales</taxon>
        <taxon>Mucorineae</taxon>
        <taxon>Mucoraceae</taxon>
        <taxon>Parasitella</taxon>
    </lineage>
</organism>
<protein>
    <submittedName>
        <fullName evidence="2">Uncharacterized protein</fullName>
    </submittedName>
</protein>
<feature type="compositionally biased region" description="Polar residues" evidence="1">
    <location>
        <begin position="367"/>
        <end position="378"/>
    </location>
</feature>
<proteinExistence type="predicted"/>
<keyword evidence="3" id="KW-1185">Reference proteome</keyword>
<feature type="compositionally biased region" description="Polar residues" evidence="1">
    <location>
        <begin position="503"/>
        <end position="512"/>
    </location>
</feature>
<feature type="compositionally biased region" description="Polar residues" evidence="1">
    <location>
        <begin position="385"/>
        <end position="394"/>
    </location>
</feature>
<feature type="region of interest" description="Disordered" evidence="1">
    <location>
        <begin position="572"/>
        <end position="620"/>
    </location>
</feature>
<feature type="compositionally biased region" description="Basic and acidic residues" evidence="1">
    <location>
        <begin position="582"/>
        <end position="603"/>
    </location>
</feature>